<protein>
    <submittedName>
        <fullName evidence="2">Amidohydrolase</fullName>
    </submittedName>
</protein>
<dbReference type="InterPro" id="IPR011059">
    <property type="entry name" value="Metal-dep_hydrolase_composite"/>
</dbReference>
<reference evidence="2" key="1">
    <citation type="journal article" date="2014" name="Int. J. Syst. Evol. Microbiol.">
        <title>Complete genome sequence of Corynebacterium casei LMG S-19264T (=DSM 44701T), isolated from a smear-ripened cheese.</title>
        <authorList>
            <consortium name="US DOE Joint Genome Institute (JGI-PGF)"/>
            <person name="Walter F."/>
            <person name="Albersmeier A."/>
            <person name="Kalinowski J."/>
            <person name="Ruckert C."/>
        </authorList>
    </citation>
    <scope>NUCLEOTIDE SEQUENCE</scope>
    <source>
        <strain evidence="2">VKM Ac-1069</strain>
    </source>
</reference>
<dbReference type="SUPFAM" id="SSF51556">
    <property type="entry name" value="Metallo-dependent hydrolases"/>
    <property type="match status" value="1"/>
</dbReference>
<dbReference type="RefSeq" id="WP_037048903.1">
    <property type="nucleotide sequence ID" value="NZ_BAAAUZ010000003.1"/>
</dbReference>
<dbReference type="InterPro" id="IPR032466">
    <property type="entry name" value="Metal_Hydrolase"/>
</dbReference>
<comment type="caution">
    <text evidence="2">The sequence shown here is derived from an EMBL/GenBank/DDBJ whole genome shotgun (WGS) entry which is preliminary data.</text>
</comment>
<dbReference type="GO" id="GO:0016810">
    <property type="term" value="F:hydrolase activity, acting on carbon-nitrogen (but not peptide) bonds"/>
    <property type="evidence" value="ECO:0007669"/>
    <property type="project" value="InterPro"/>
</dbReference>
<proteinExistence type="predicted"/>
<gene>
    <name evidence="2" type="ORF">GCM10017577_63280</name>
</gene>
<evidence type="ECO:0000259" key="1">
    <source>
        <dbReference type="Pfam" id="PF01979"/>
    </source>
</evidence>
<dbReference type="Proteomes" id="UP001143463">
    <property type="component" value="Unassembled WGS sequence"/>
</dbReference>
<dbReference type="Pfam" id="PF01979">
    <property type="entry name" value="Amidohydro_1"/>
    <property type="match status" value="1"/>
</dbReference>
<reference evidence="2" key="2">
    <citation type="submission" date="2023-01" db="EMBL/GenBank/DDBJ databases">
        <authorList>
            <person name="Sun Q."/>
            <person name="Evtushenko L."/>
        </authorList>
    </citation>
    <scope>NUCLEOTIDE SEQUENCE</scope>
    <source>
        <strain evidence="2">VKM Ac-1069</strain>
    </source>
</reference>
<dbReference type="Gene3D" id="3.40.50.10910">
    <property type="entry name" value="Amidohydrolase"/>
    <property type="match status" value="1"/>
</dbReference>
<dbReference type="EMBL" id="BSFQ01000042">
    <property type="protein sequence ID" value="GLL15179.1"/>
    <property type="molecule type" value="Genomic_DNA"/>
</dbReference>
<dbReference type="PANTHER" id="PTHR43135:SF3">
    <property type="entry name" value="ALPHA-D-RIBOSE 1-METHYLPHOSPHONATE 5-TRIPHOSPHATE DIPHOSPHATASE"/>
    <property type="match status" value="1"/>
</dbReference>
<evidence type="ECO:0000313" key="2">
    <source>
        <dbReference type="EMBL" id="GLL15179.1"/>
    </source>
</evidence>
<dbReference type="Gene3D" id="1.20.58.520">
    <property type="entry name" value="Amidohydrolase"/>
    <property type="match status" value="1"/>
</dbReference>
<dbReference type="InterPro" id="IPR006680">
    <property type="entry name" value="Amidohydro-rel"/>
</dbReference>
<dbReference type="Gene3D" id="2.30.40.10">
    <property type="entry name" value="Urease, subunit C, domain 1"/>
    <property type="match status" value="1"/>
</dbReference>
<dbReference type="Gene3D" id="3.30.110.90">
    <property type="entry name" value="Amidohydrolase"/>
    <property type="match status" value="1"/>
</dbReference>
<dbReference type="AlphaFoldDB" id="A0A9W6NZR7"/>
<keyword evidence="3" id="KW-1185">Reference proteome</keyword>
<sequence length="356" mass="36654">MTTTLHDVRVFDGERLREPGTVTIEGGLIGHGAAGPGTEVDGRGGVLLPGLIDAHVHLLGPDDLTALAGHGVTTALDMACWPAERVDSFRGRIPDIRSAGTPAIGAGGTHARMPGMPADAVLRAADQAEPFVAARVAEGADYIKVVIEWPGPDLLDQPTIDAVAAAARAHGMLSVAHASSVAAYRMAVHAGVDVVTHVPRDGVIDAETIARMAEAGTAAVPTLAMMEAVVAQFGRPGEAYAYSRDSVAALHAAGVPVLAGTDAFSGPMLPDPVRHGVSLHRELMLLVEAGLTPAEALRAATALPARYFDLGDRGAIAPGLRADLVLLADDPLADISATRGVQRVWCGGVEVEKVLL</sequence>
<name>A0A9W6NZR7_9PSEU</name>
<dbReference type="SUPFAM" id="SSF51338">
    <property type="entry name" value="Composite domain of metallo-dependent hydrolases"/>
    <property type="match status" value="1"/>
</dbReference>
<dbReference type="PANTHER" id="PTHR43135">
    <property type="entry name" value="ALPHA-D-RIBOSE 1-METHYLPHOSPHONATE 5-TRIPHOSPHATE DIPHOSPHATASE"/>
    <property type="match status" value="1"/>
</dbReference>
<organism evidence="2 3">
    <name type="scientific">Pseudonocardia halophobica</name>
    <dbReference type="NCBI Taxonomy" id="29401"/>
    <lineage>
        <taxon>Bacteria</taxon>
        <taxon>Bacillati</taxon>
        <taxon>Actinomycetota</taxon>
        <taxon>Actinomycetes</taxon>
        <taxon>Pseudonocardiales</taxon>
        <taxon>Pseudonocardiaceae</taxon>
        <taxon>Pseudonocardia</taxon>
    </lineage>
</organism>
<feature type="domain" description="Amidohydrolase-related" evidence="1">
    <location>
        <begin position="46"/>
        <end position="350"/>
    </location>
</feature>
<dbReference type="InterPro" id="IPR051781">
    <property type="entry name" value="Metallo-dep_Hydrolase"/>
</dbReference>
<evidence type="ECO:0000313" key="3">
    <source>
        <dbReference type="Proteomes" id="UP001143463"/>
    </source>
</evidence>
<accession>A0A9W6NZR7</accession>